<feature type="compositionally biased region" description="Polar residues" evidence="1">
    <location>
        <begin position="7"/>
        <end position="19"/>
    </location>
</feature>
<sequence>MCVLATCTDTGSFSLSSTHNSDRGEGGQDVEWTRATYLEEHQLRKRALPLNGRSCKELCASLESPDNKSHDTLLMDTAEAIDLAAVCGESEAA</sequence>
<dbReference type="AlphaFoldDB" id="M7CDL9"/>
<protein>
    <submittedName>
        <fullName evidence="2">Uncharacterized protein</fullName>
    </submittedName>
</protein>
<accession>M7CDL9</accession>
<reference evidence="3" key="1">
    <citation type="journal article" date="2013" name="Nat. Genet.">
        <title>The draft genomes of soft-shell turtle and green sea turtle yield insights into the development and evolution of the turtle-specific body plan.</title>
        <authorList>
            <person name="Wang Z."/>
            <person name="Pascual-Anaya J."/>
            <person name="Zadissa A."/>
            <person name="Li W."/>
            <person name="Niimura Y."/>
            <person name="Huang Z."/>
            <person name="Li C."/>
            <person name="White S."/>
            <person name="Xiong Z."/>
            <person name="Fang D."/>
            <person name="Wang B."/>
            <person name="Ming Y."/>
            <person name="Chen Y."/>
            <person name="Zheng Y."/>
            <person name="Kuraku S."/>
            <person name="Pignatelli M."/>
            <person name="Herrero J."/>
            <person name="Beal K."/>
            <person name="Nozawa M."/>
            <person name="Li Q."/>
            <person name="Wang J."/>
            <person name="Zhang H."/>
            <person name="Yu L."/>
            <person name="Shigenobu S."/>
            <person name="Wang J."/>
            <person name="Liu J."/>
            <person name="Flicek P."/>
            <person name="Searle S."/>
            <person name="Wang J."/>
            <person name="Kuratani S."/>
            <person name="Yin Y."/>
            <person name="Aken B."/>
            <person name="Zhang G."/>
            <person name="Irie N."/>
        </authorList>
    </citation>
    <scope>NUCLEOTIDE SEQUENCE [LARGE SCALE GENOMIC DNA]</scope>
</reference>
<evidence type="ECO:0000313" key="3">
    <source>
        <dbReference type="Proteomes" id="UP000031443"/>
    </source>
</evidence>
<dbReference type="EMBL" id="KB518361">
    <property type="protein sequence ID" value="EMP38877.1"/>
    <property type="molecule type" value="Genomic_DNA"/>
</dbReference>
<evidence type="ECO:0000313" key="2">
    <source>
        <dbReference type="EMBL" id="EMP38877.1"/>
    </source>
</evidence>
<feature type="region of interest" description="Disordered" evidence="1">
    <location>
        <begin position="1"/>
        <end position="28"/>
    </location>
</feature>
<proteinExistence type="predicted"/>
<gene>
    <name evidence="2" type="ORF">UY3_03917</name>
</gene>
<dbReference type="Proteomes" id="UP000031443">
    <property type="component" value="Unassembled WGS sequence"/>
</dbReference>
<evidence type="ECO:0000256" key="1">
    <source>
        <dbReference type="SAM" id="MobiDB-lite"/>
    </source>
</evidence>
<organism evidence="2 3">
    <name type="scientific">Chelonia mydas</name>
    <name type="common">Green sea-turtle</name>
    <name type="synonym">Chelonia agassizi</name>
    <dbReference type="NCBI Taxonomy" id="8469"/>
    <lineage>
        <taxon>Eukaryota</taxon>
        <taxon>Metazoa</taxon>
        <taxon>Chordata</taxon>
        <taxon>Craniata</taxon>
        <taxon>Vertebrata</taxon>
        <taxon>Euteleostomi</taxon>
        <taxon>Archelosauria</taxon>
        <taxon>Testudinata</taxon>
        <taxon>Testudines</taxon>
        <taxon>Cryptodira</taxon>
        <taxon>Durocryptodira</taxon>
        <taxon>Americhelydia</taxon>
        <taxon>Chelonioidea</taxon>
        <taxon>Cheloniidae</taxon>
        <taxon>Chelonia</taxon>
    </lineage>
</organism>
<name>M7CDL9_CHEMY</name>
<keyword evidence="3" id="KW-1185">Reference proteome</keyword>